<dbReference type="Pfam" id="PF03692">
    <property type="entry name" value="CxxCxxCC"/>
    <property type="match status" value="1"/>
</dbReference>
<dbReference type="STRING" id="647113.Metok_0693"/>
<dbReference type="OrthoDB" id="36424at2157"/>
<proteinExistence type="predicted"/>
<evidence type="ECO:0000313" key="2">
    <source>
        <dbReference type="Proteomes" id="UP000009296"/>
    </source>
</evidence>
<dbReference type="KEGG" id="mok:Metok_0693"/>
<dbReference type="GeneID" id="10772830"/>
<dbReference type="eggNOG" id="arCOG05059">
    <property type="taxonomic scope" value="Archaea"/>
</dbReference>
<sequence length="276" mass="32850">MSSTNWEITFDGITYECINCGYCCSCKDWRIYLSYFDTLKLKEYEEYIEEIKEDITGLGFTKRLKTNNRGCVLLNSNNLCNIQLKKGYEFKPIMCKLFPFSFMVKWNGDLLLIIKHYCNGIKKGKCDDKIIKHAIECCEELYLDEMDEIINMGMEHSTKTRLNNNTLISWEEREELGRYIFDSSNLEELSEKCKEVLNIDIFKDMKKLNHDSEIFIKNEEEIIRYLGELNRREHFRKLSFKKEIYYLLNIGKELSKYSDIFKGEGVIDSKILNYHK</sequence>
<dbReference type="Proteomes" id="UP000009296">
    <property type="component" value="Chromosome"/>
</dbReference>
<evidence type="ECO:0000313" key="1">
    <source>
        <dbReference type="EMBL" id="AEH06670.1"/>
    </source>
</evidence>
<name>F8ALZ5_METOI</name>
<dbReference type="HOGENOM" id="CLU_1021630_0_0_2"/>
<accession>F8ALZ5</accession>
<dbReference type="InterPro" id="IPR005358">
    <property type="entry name" value="Puta_zinc/iron-chelating_dom"/>
</dbReference>
<dbReference type="AlphaFoldDB" id="F8ALZ5"/>
<keyword evidence="2" id="KW-1185">Reference proteome</keyword>
<dbReference type="EMBL" id="CP002792">
    <property type="protein sequence ID" value="AEH06670.1"/>
    <property type="molecule type" value="Genomic_DNA"/>
</dbReference>
<evidence type="ECO:0008006" key="3">
    <source>
        <dbReference type="Google" id="ProtNLM"/>
    </source>
</evidence>
<protein>
    <recommendedName>
        <fullName evidence="3">YkgJ family cysteine cluster protein</fullName>
    </recommendedName>
</protein>
<reference evidence="1" key="1">
    <citation type="submission" date="2011-05" db="EMBL/GenBank/DDBJ databases">
        <title>Complete sequence of chromosome of Methanothermococcus okinawensis IH1.</title>
        <authorList>
            <consortium name="US DOE Joint Genome Institute"/>
            <person name="Lucas S."/>
            <person name="Han J."/>
            <person name="Lapidus A."/>
            <person name="Cheng J.-F."/>
            <person name="Goodwin L."/>
            <person name="Pitluck S."/>
            <person name="Peters L."/>
            <person name="Mikhailova N."/>
            <person name="Held B."/>
            <person name="Han C."/>
            <person name="Tapia R."/>
            <person name="Land M."/>
            <person name="Hauser L."/>
            <person name="Kyrpides N."/>
            <person name="Ivanova N."/>
            <person name="Pagani I."/>
            <person name="Sieprawska-Lupa M."/>
            <person name="Takai K."/>
            <person name="Miyazaki J."/>
            <person name="Whitman W."/>
            <person name="Woyke T."/>
        </authorList>
    </citation>
    <scope>NUCLEOTIDE SEQUENCE</scope>
    <source>
        <strain evidence="1">IH1</strain>
    </source>
</reference>
<organism evidence="1 2">
    <name type="scientific">Methanothermococcus okinawensis (strain DSM 14208 / JCM 11175 / IH1)</name>
    <dbReference type="NCBI Taxonomy" id="647113"/>
    <lineage>
        <taxon>Archaea</taxon>
        <taxon>Methanobacteriati</taxon>
        <taxon>Methanobacteriota</taxon>
        <taxon>Methanomada group</taxon>
        <taxon>Methanococci</taxon>
        <taxon>Methanococcales</taxon>
        <taxon>Methanococcaceae</taxon>
        <taxon>Methanothermococcus</taxon>
    </lineage>
</organism>
<gene>
    <name evidence="1" type="ordered locus">Metok_0693</name>
</gene>
<dbReference type="RefSeq" id="WP_013866856.1">
    <property type="nucleotide sequence ID" value="NC_015636.1"/>
</dbReference>